<feature type="domain" description="Methyltransferase type 12" evidence="4">
    <location>
        <begin position="83"/>
        <end position="192"/>
    </location>
</feature>
<proteinExistence type="predicted"/>
<evidence type="ECO:0000256" key="1">
    <source>
        <dbReference type="ARBA" id="ARBA00022603"/>
    </source>
</evidence>
<dbReference type="AlphaFoldDB" id="A0A2P6VJ33"/>
<dbReference type="GO" id="GO:0008168">
    <property type="term" value="F:methyltransferase activity"/>
    <property type="evidence" value="ECO:0007669"/>
    <property type="project" value="UniProtKB-KW"/>
</dbReference>
<dbReference type="InterPro" id="IPR013217">
    <property type="entry name" value="Methyltransf_12"/>
</dbReference>
<dbReference type="EMBL" id="LHPF02000005">
    <property type="protein sequence ID" value="PSC74092.1"/>
    <property type="molecule type" value="Genomic_DNA"/>
</dbReference>
<reference evidence="5 6" key="1">
    <citation type="journal article" date="2018" name="Plant J.">
        <title>Genome sequences of Chlorella sorokiniana UTEX 1602 and Micractinium conductrix SAG 241.80: implications to maltose excretion by a green alga.</title>
        <authorList>
            <person name="Arriola M.B."/>
            <person name="Velmurugan N."/>
            <person name="Zhang Y."/>
            <person name="Plunkett M.H."/>
            <person name="Hondzo H."/>
            <person name="Barney B.M."/>
        </authorList>
    </citation>
    <scope>NUCLEOTIDE SEQUENCE [LARGE SCALE GENOMIC DNA]</scope>
    <source>
        <strain evidence="5 6">SAG 241.80</strain>
    </source>
</reference>
<name>A0A2P6VJ33_9CHLO</name>
<dbReference type="PANTHER" id="PTHR43464:SF19">
    <property type="entry name" value="UBIQUINONE BIOSYNTHESIS O-METHYLTRANSFERASE, MITOCHONDRIAL"/>
    <property type="match status" value="1"/>
</dbReference>
<dbReference type="Pfam" id="PF08242">
    <property type="entry name" value="Methyltransf_12"/>
    <property type="match status" value="1"/>
</dbReference>
<dbReference type="CDD" id="cd02440">
    <property type="entry name" value="AdoMet_MTases"/>
    <property type="match status" value="1"/>
</dbReference>
<evidence type="ECO:0000259" key="4">
    <source>
        <dbReference type="Pfam" id="PF08242"/>
    </source>
</evidence>
<keyword evidence="5" id="KW-0830">Ubiquinone</keyword>
<dbReference type="SUPFAM" id="SSF53335">
    <property type="entry name" value="S-adenosyl-L-methionine-dependent methyltransferases"/>
    <property type="match status" value="1"/>
</dbReference>
<evidence type="ECO:0000313" key="6">
    <source>
        <dbReference type="Proteomes" id="UP000239649"/>
    </source>
</evidence>
<organism evidence="5 6">
    <name type="scientific">Micractinium conductrix</name>
    <dbReference type="NCBI Taxonomy" id="554055"/>
    <lineage>
        <taxon>Eukaryota</taxon>
        <taxon>Viridiplantae</taxon>
        <taxon>Chlorophyta</taxon>
        <taxon>core chlorophytes</taxon>
        <taxon>Trebouxiophyceae</taxon>
        <taxon>Chlorellales</taxon>
        <taxon>Chlorellaceae</taxon>
        <taxon>Chlorella clade</taxon>
        <taxon>Micractinium</taxon>
    </lineage>
</organism>
<keyword evidence="1" id="KW-0489">Methyltransferase</keyword>
<dbReference type="Proteomes" id="UP000239649">
    <property type="component" value="Unassembled WGS sequence"/>
</dbReference>
<dbReference type="PANTHER" id="PTHR43464">
    <property type="entry name" value="METHYLTRANSFERASE"/>
    <property type="match status" value="1"/>
</dbReference>
<accession>A0A2P6VJ33</accession>
<keyword evidence="2" id="KW-0808">Transferase</keyword>
<gene>
    <name evidence="5" type="ORF">C2E20_2570</name>
</gene>
<dbReference type="Gene3D" id="3.40.50.150">
    <property type="entry name" value="Vaccinia Virus protein VP39"/>
    <property type="match status" value="1"/>
</dbReference>
<protein>
    <submittedName>
        <fullName evidence="5">Ubiquinone biosynthesis</fullName>
    </submittedName>
</protein>
<dbReference type="GO" id="GO:0032259">
    <property type="term" value="P:methylation"/>
    <property type="evidence" value="ECO:0007669"/>
    <property type="project" value="UniProtKB-KW"/>
</dbReference>
<dbReference type="OrthoDB" id="508371at2759"/>
<sequence length="281" mass="29806">MTVTSATADGGPTVLPPAAFVPELASVGAMQDQDSVALFRHNWSTYQKLLHVDYLEHRLLYGALQRLLGDLAGGSTHEPLAMLDLGCGDAMQIAATLARCGCPAGSSPSLASYTGVDVSAPALALAAEHLAFLRPACSVLLVEQDMAAYVDACAPATFNLAFASFAMHHLSTLEAKTEFMRHVARSLKPGGAFVLVDIFLIEGETRAQFMLRIHASMHQAVDEGVIEPSEGSDVLDHITNFDFPEQPSDLAAAAAAAGFEGGAEWVVTDSKRLSRLVVLRK</sequence>
<comment type="caution">
    <text evidence="5">The sequence shown here is derived from an EMBL/GenBank/DDBJ whole genome shotgun (WGS) entry which is preliminary data.</text>
</comment>
<evidence type="ECO:0000313" key="5">
    <source>
        <dbReference type="EMBL" id="PSC74092.1"/>
    </source>
</evidence>
<keyword evidence="6" id="KW-1185">Reference proteome</keyword>
<evidence type="ECO:0000256" key="3">
    <source>
        <dbReference type="ARBA" id="ARBA00022691"/>
    </source>
</evidence>
<keyword evidence="3" id="KW-0949">S-adenosyl-L-methionine</keyword>
<evidence type="ECO:0000256" key="2">
    <source>
        <dbReference type="ARBA" id="ARBA00022679"/>
    </source>
</evidence>
<dbReference type="InterPro" id="IPR029063">
    <property type="entry name" value="SAM-dependent_MTases_sf"/>
</dbReference>